<dbReference type="Proteomes" id="UP000179129">
    <property type="component" value="Unassembled WGS sequence"/>
</dbReference>
<dbReference type="EMBL" id="MFIX01000203">
    <property type="protein sequence ID" value="OGG01723.1"/>
    <property type="molecule type" value="Genomic_DNA"/>
</dbReference>
<dbReference type="SUPFAM" id="SSF51556">
    <property type="entry name" value="Metallo-dependent hydrolases"/>
    <property type="match status" value="1"/>
</dbReference>
<evidence type="ECO:0000313" key="2">
    <source>
        <dbReference type="EMBL" id="OGG01723.1"/>
    </source>
</evidence>
<dbReference type="GO" id="GO:0016787">
    <property type="term" value="F:hydrolase activity"/>
    <property type="evidence" value="ECO:0007669"/>
    <property type="project" value="InterPro"/>
</dbReference>
<dbReference type="InterPro" id="IPR006680">
    <property type="entry name" value="Amidohydro-rel"/>
</dbReference>
<organism evidence="2 3">
    <name type="scientific">Candidatus Glassbacteria bacterium RIFCSPLOWO2_12_FULL_58_11</name>
    <dbReference type="NCBI Taxonomy" id="1817867"/>
    <lineage>
        <taxon>Bacteria</taxon>
        <taxon>Candidatus Glassiibacteriota</taxon>
    </lineage>
</organism>
<accession>A0A1F5YNV3</accession>
<feature type="domain" description="Amidohydrolase-related" evidence="1">
    <location>
        <begin position="43"/>
        <end position="173"/>
    </location>
</feature>
<evidence type="ECO:0000259" key="1">
    <source>
        <dbReference type="Pfam" id="PF04909"/>
    </source>
</evidence>
<comment type="caution">
    <text evidence="2">The sequence shown here is derived from an EMBL/GenBank/DDBJ whole genome shotgun (WGS) entry which is preliminary data.</text>
</comment>
<dbReference type="Gene3D" id="3.20.20.140">
    <property type="entry name" value="Metal-dependent hydrolases"/>
    <property type="match status" value="1"/>
</dbReference>
<protein>
    <recommendedName>
        <fullName evidence="1">Amidohydrolase-related domain-containing protein</fullName>
    </recommendedName>
</protein>
<dbReference type="Pfam" id="PF04909">
    <property type="entry name" value="Amidohydro_2"/>
    <property type="match status" value="1"/>
</dbReference>
<gene>
    <name evidence="2" type="ORF">A3F83_00425</name>
</gene>
<name>A0A1F5YNV3_9BACT</name>
<dbReference type="AlphaFoldDB" id="A0A1F5YNV3"/>
<dbReference type="STRING" id="1817867.A3F83_00425"/>
<dbReference type="InterPro" id="IPR032466">
    <property type="entry name" value="Metal_Hydrolase"/>
</dbReference>
<reference evidence="2 3" key="1">
    <citation type="journal article" date="2016" name="Nat. Commun.">
        <title>Thousands of microbial genomes shed light on interconnected biogeochemical processes in an aquifer system.</title>
        <authorList>
            <person name="Anantharaman K."/>
            <person name="Brown C.T."/>
            <person name="Hug L.A."/>
            <person name="Sharon I."/>
            <person name="Castelle C.J."/>
            <person name="Probst A.J."/>
            <person name="Thomas B.C."/>
            <person name="Singh A."/>
            <person name="Wilkins M.J."/>
            <person name="Karaoz U."/>
            <person name="Brodie E.L."/>
            <person name="Williams K.H."/>
            <person name="Hubbard S.S."/>
            <person name="Banfield J.F."/>
        </authorList>
    </citation>
    <scope>NUCLEOTIDE SEQUENCE [LARGE SCALE GENOMIC DNA]</scope>
</reference>
<proteinExistence type="predicted"/>
<sequence length="181" mass="20803">MPISIHVSDMEDCYYPLTATSDLGTAGAPWNVYGKEGIWPKAEILATRNRAVAKHPNTIFVGCHVGNLSHDLGEVSRLLDLYPNYHIDISARAWDIGRQPFTARKFFIKYADRIMFGTDLGPSEQMYRGWFRLLETEDEFFRVPDAAWWMNYGLNLPDEVLQKIYYLNATRLFKDMAGGAW</sequence>
<evidence type="ECO:0000313" key="3">
    <source>
        <dbReference type="Proteomes" id="UP000179129"/>
    </source>
</evidence>